<keyword evidence="21" id="KW-1185">Reference proteome</keyword>
<evidence type="ECO:0000256" key="12">
    <source>
        <dbReference type="ARBA" id="ARBA00023136"/>
    </source>
</evidence>
<comment type="catalytic activity">
    <reaction evidence="14">
        <text>leukotriene C4(in) + ATP + H2O = leukotriene C4(out) + ADP + phosphate + H(+)</text>
        <dbReference type="Rhea" id="RHEA:38963"/>
        <dbReference type="ChEBI" id="CHEBI:15377"/>
        <dbReference type="ChEBI" id="CHEBI:15378"/>
        <dbReference type="ChEBI" id="CHEBI:30616"/>
        <dbReference type="ChEBI" id="CHEBI:43474"/>
        <dbReference type="ChEBI" id="CHEBI:57973"/>
        <dbReference type="ChEBI" id="CHEBI:456216"/>
    </reaction>
    <physiologicalReaction direction="left-to-right" evidence="14">
        <dbReference type="Rhea" id="RHEA:38964"/>
    </physiologicalReaction>
</comment>
<evidence type="ECO:0000313" key="21">
    <source>
        <dbReference type="Proteomes" id="UP000053149"/>
    </source>
</evidence>
<dbReference type="SUPFAM" id="SSF90123">
    <property type="entry name" value="ABC transporter transmembrane region"/>
    <property type="match status" value="2"/>
</dbReference>
<sequence>FLCMCSMAIVGYKRPLEDKDLWSLNEDDTSKAIVQQLSKEWDKEKAQCKQKEDVTYMKKSNNMLNHVGDGPEEAEVLIRDKKHNRKPSFLKALVRTFGPYFLIGSFFKLIQDLLSFVNPQLLSVLISFIKNKDAPAWWGFLIAALMFVSAVVQTLILHQHFQYCFVTGMRLRTGITGVIYRKSLVITNSAKRSSTIGEIVNLMSVDAQRFMDLVNFLNMLWSAPLQIFLALYFLWEALGPSVLAGVAVMVLLIPFNSAIAIKTRAFQVEQMRYKDSRIKLMNEILGGIKVLKLYAWEPSFSEKVLEIRKNELRVLKKSAYLNSVSTFVWISAPFLVALTTFAVYVSVDEKNILDAEKAFVSLSLFNILKFPLNMLPQVISNIAQTSVSLKRIQQFLCHDELDPNCVETKVIEPGNAIRVTNATFSWGKELKPSLKDIDLLVPSGALVAVVGHVGCGKSSLVSALLGEMEKLEGEVAVKGSVAYVPQQAWIQNATLKDNILFGQALNEQKYQNILEACALKTDLEVLPGGDQTEIGEKGINLSGGQRQRVSLARAVYSNSDIYLLDDPLSAVDSHVAKHIFDKVIGPEGVLKGKTRILVTHGISFLPQVDHIVVLVDGKISEMGSYQDLLKQNKAFAEFLRNYALDEDIEEDEPTVQSAASQSCRSTATICPFSPNDSFVLTRELSVISSEGGECPNKMSTKRRVCEKKPAEPPLPRKNPNEKLIQAETIETGTVKLTVVWQYVKAVGPLLSLVICFLYCCQNAAAIGANVWLSDWTNEPVINGTQQNTTMRIGVYAALGLLQGLLVFISSFTLAIGGINAARTLHAALLENKFHTPQSFYDTTPTGRIINRFSKDIYVIDEVIPPSVLMFLGTFFTSLSTMIVIIASTPLFAVVIVPLAIVYYFVQRFYVATSRQLKRLESVSRSPIYSHFSETVSGASVIRAYRRAKSFVDISDMKMDENQKSYYAGIISNRWLGIRVEFVGNCIVLFSALFAVIGRNSLNAGLVGLSVSYALQVTLSLNWMVRMTSELETNIVAVERIKEYSETETEAPWIIEGKSPPEDWPSKGELEFVNYSVRYRKGLDLVLKGLNLQVHGGEKIGIVGRTGAGKSSMTLCLFRILEAAKGEIKIDGVKISEIGLHDLRSRLTIIPQDPVLFSGTLRMNLDPFSNYSDEEIWKALELSHLKRFVSSQPSTLDYECSEGGENLSVGQRQLVCLARALLRKTRILILDEATAAIDLETDDLIQMTIRTQFEDCTVLTIAHRLNTIMDYTRVLVLDSGTIAEFDTPANLIASKGIFYSMAKDAGL</sequence>
<evidence type="ECO:0000256" key="5">
    <source>
        <dbReference type="ARBA" id="ARBA00022692"/>
    </source>
</evidence>
<evidence type="ECO:0000259" key="18">
    <source>
        <dbReference type="PROSITE" id="PS50893"/>
    </source>
</evidence>
<dbReference type="Pfam" id="PF00005">
    <property type="entry name" value="ABC_tran"/>
    <property type="match status" value="2"/>
</dbReference>
<accession>A0A093CAE3</accession>
<feature type="transmembrane region" description="Helical" evidence="17">
    <location>
        <begin position="979"/>
        <end position="997"/>
    </location>
</feature>
<dbReference type="InterPro" id="IPR005292">
    <property type="entry name" value="MRP"/>
</dbReference>
<feature type="transmembrane region" description="Helical" evidence="17">
    <location>
        <begin position="792"/>
        <end position="815"/>
    </location>
</feature>
<evidence type="ECO:0000256" key="14">
    <source>
        <dbReference type="ARBA" id="ARBA00047523"/>
    </source>
</evidence>
<keyword evidence="12 17" id="KW-0472">Membrane</keyword>
<dbReference type="PANTHER" id="PTHR24223:SF405">
    <property type="entry name" value="ATP-BINDING CASSETTE SUB-FAMILY C MEMBER 3"/>
    <property type="match status" value="1"/>
</dbReference>
<comment type="catalytic activity">
    <reaction evidence="13">
        <text>ATP + H2O + xenobioticSide 1 = ADP + phosphate + xenobioticSide 2.</text>
        <dbReference type="EC" id="7.6.2.2"/>
    </reaction>
</comment>
<feature type="domain" description="ABC transmembrane type-1" evidence="19">
    <location>
        <begin position="752"/>
        <end position="1032"/>
    </location>
</feature>
<dbReference type="FunFam" id="3.40.50.300:FF:000074">
    <property type="entry name" value="Multidrug resistance-associated protein 5 isoform 1"/>
    <property type="match status" value="1"/>
</dbReference>
<feature type="transmembrane region" description="Helical" evidence="17">
    <location>
        <begin position="137"/>
        <end position="157"/>
    </location>
</feature>
<evidence type="ECO:0000256" key="15">
    <source>
        <dbReference type="ARBA" id="ARBA00047576"/>
    </source>
</evidence>
<dbReference type="CDD" id="cd03244">
    <property type="entry name" value="ABCC_MRP_domain2"/>
    <property type="match status" value="1"/>
</dbReference>
<feature type="transmembrane region" description="Helical" evidence="17">
    <location>
        <begin position="327"/>
        <end position="347"/>
    </location>
</feature>
<feature type="transmembrane region" description="Helical" evidence="17">
    <location>
        <begin position="241"/>
        <end position="259"/>
    </location>
</feature>
<dbReference type="CDD" id="cd03250">
    <property type="entry name" value="ABCC_MRP_domain1"/>
    <property type="match status" value="1"/>
</dbReference>
<dbReference type="InterPro" id="IPR050173">
    <property type="entry name" value="ABC_transporter_C-like"/>
</dbReference>
<feature type="domain" description="ABC transporter" evidence="18">
    <location>
        <begin position="1069"/>
        <end position="1303"/>
    </location>
</feature>
<comment type="similarity">
    <text evidence="2">Belongs to the ABC transporter superfamily. ABCC family. Conjugate transporter (TC 3.A.1.208) subfamily.</text>
</comment>
<dbReference type="GO" id="GO:0006869">
    <property type="term" value="P:lipid transport"/>
    <property type="evidence" value="ECO:0007669"/>
    <property type="project" value="UniProtKB-KW"/>
</dbReference>
<feature type="transmembrane region" description="Helical" evidence="17">
    <location>
        <begin position="881"/>
        <end position="905"/>
    </location>
</feature>
<dbReference type="GO" id="GO:0005524">
    <property type="term" value="F:ATP binding"/>
    <property type="evidence" value="ECO:0007669"/>
    <property type="project" value="UniProtKB-KW"/>
</dbReference>
<dbReference type="GO" id="GO:0008559">
    <property type="term" value="F:ABC-type xenobiotic transporter activity"/>
    <property type="evidence" value="ECO:0007669"/>
    <property type="project" value="UniProtKB-EC"/>
</dbReference>
<feature type="transmembrane region" description="Helical" evidence="17">
    <location>
        <begin position="92"/>
        <end position="117"/>
    </location>
</feature>
<dbReference type="InterPro" id="IPR036640">
    <property type="entry name" value="ABC1_TM_sf"/>
</dbReference>
<keyword evidence="4" id="KW-1003">Cell membrane</keyword>
<dbReference type="InterPro" id="IPR003439">
    <property type="entry name" value="ABC_transporter-like_ATP-bd"/>
</dbReference>
<dbReference type="FunFam" id="3.40.50.300:FF:000293">
    <property type="entry name" value="ATP binding cassette subfamily C member 1"/>
    <property type="match status" value="1"/>
</dbReference>
<dbReference type="SUPFAM" id="SSF52540">
    <property type="entry name" value="P-loop containing nucleoside triphosphate hydrolases"/>
    <property type="match status" value="2"/>
</dbReference>
<organism evidence="20 21">
    <name type="scientific">Pterocles gutturalis</name>
    <name type="common">yellow-throated sandgrouse</name>
    <dbReference type="NCBI Taxonomy" id="240206"/>
    <lineage>
        <taxon>Eukaryota</taxon>
        <taxon>Metazoa</taxon>
        <taxon>Chordata</taxon>
        <taxon>Craniata</taxon>
        <taxon>Vertebrata</taxon>
        <taxon>Euteleostomi</taxon>
        <taxon>Archelosauria</taxon>
        <taxon>Archosauria</taxon>
        <taxon>Dinosauria</taxon>
        <taxon>Saurischia</taxon>
        <taxon>Theropoda</taxon>
        <taxon>Coelurosauria</taxon>
        <taxon>Aves</taxon>
        <taxon>Neognathae</taxon>
        <taxon>Neoaves</taxon>
        <taxon>Columbimorphae</taxon>
        <taxon>Pterocliformes</taxon>
        <taxon>Pteroclidae</taxon>
        <taxon>Pterocles</taxon>
    </lineage>
</organism>
<evidence type="ECO:0000256" key="8">
    <source>
        <dbReference type="ARBA" id="ARBA00022840"/>
    </source>
</evidence>
<comment type="subcellular location">
    <subcellularLocation>
        <location evidence="1">Cell membrane</location>
        <topology evidence="1">Multi-pass membrane protein</topology>
    </subcellularLocation>
</comment>
<gene>
    <name evidence="20" type="ORF">N339_05301</name>
</gene>
<dbReference type="InterPro" id="IPR011527">
    <property type="entry name" value="ABC1_TM_dom"/>
</dbReference>
<evidence type="ECO:0000256" key="7">
    <source>
        <dbReference type="ARBA" id="ARBA00022741"/>
    </source>
</evidence>
<dbReference type="GO" id="GO:0016887">
    <property type="term" value="F:ATP hydrolysis activity"/>
    <property type="evidence" value="ECO:0007669"/>
    <property type="project" value="InterPro"/>
</dbReference>
<keyword evidence="10 17" id="KW-1133">Transmembrane helix</keyword>
<evidence type="ECO:0000256" key="2">
    <source>
        <dbReference type="ARBA" id="ARBA00009726"/>
    </source>
</evidence>
<keyword evidence="3" id="KW-0813">Transport</keyword>
<keyword evidence="6" id="KW-0677">Repeat</keyword>
<evidence type="ECO:0000256" key="16">
    <source>
        <dbReference type="SAM" id="MobiDB-lite"/>
    </source>
</evidence>
<dbReference type="Pfam" id="PF00664">
    <property type="entry name" value="ABC_membrane"/>
    <property type="match status" value="2"/>
</dbReference>
<dbReference type="Proteomes" id="UP000053149">
    <property type="component" value="Unassembled WGS sequence"/>
</dbReference>
<evidence type="ECO:0000256" key="10">
    <source>
        <dbReference type="ARBA" id="ARBA00022989"/>
    </source>
</evidence>
<dbReference type="CDD" id="cd18603">
    <property type="entry name" value="ABC_6TM_MRP1_2_3_6_D2_like"/>
    <property type="match status" value="1"/>
</dbReference>
<evidence type="ECO:0000256" key="13">
    <source>
        <dbReference type="ARBA" id="ARBA00034018"/>
    </source>
</evidence>
<dbReference type="GO" id="GO:0005886">
    <property type="term" value="C:plasma membrane"/>
    <property type="evidence" value="ECO:0007669"/>
    <property type="project" value="UniProtKB-SubCell"/>
</dbReference>
<dbReference type="InterPro" id="IPR027417">
    <property type="entry name" value="P-loop_NTPase"/>
</dbReference>
<reference evidence="20 21" key="1">
    <citation type="submission" date="2014-04" db="EMBL/GenBank/DDBJ databases">
        <title>Genome evolution of avian class.</title>
        <authorList>
            <person name="Zhang G."/>
            <person name="Li C."/>
        </authorList>
    </citation>
    <scope>NUCLEOTIDE SEQUENCE [LARGE SCALE GENOMIC DNA]</scope>
    <source>
        <strain evidence="20">BGI_N339</strain>
    </source>
</reference>
<keyword evidence="8" id="KW-0067">ATP-binding</keyword>
<name>A0A093CAE3_9AVES</name>
<dbReference type="NCBIfam" id="TIGR00957">
    <property type="entry name" value="MRP_assoc_pro"/>
    <property type="match status" value="1"/>
</dbReference>
<feature type="domain" description="ABC transmembrane type-1" evidence="19">
    <location>
        <begin position="102"/>
        <end position="384"/>
    </location>
</feature>
<dbReference type="PANTHER" id="PTHR24223">
    <property type="entry name" value="ATP-BINDING CASSETTE SUB-FAMILY C"/>
    <property type="match status" value="1"/>
</dbReference>
<dbReference type="Gene3D" id="1.20.1560.10">
    <property type="entry name" value="ABC transporter type 1, transmembrane domain"/>
    <property type="match status" value="2"/>
</dbReference>
<feature type="non-terminal residue" evidence="20">
    <location>
        <position position="1"/>
    </location>
</feature>
<keyword evidence="9" id="KW-1278">Translocase</keyword>
<feature type="region of interest" description="Disordered" evidence="16">
    <location>
        <begin position="692"/>
        <end position="719"/>
    </location>
</feature>
<keyword evidence="7" id="KW-0547">Nucleotide-binding</keyword>
<dbReference type="FunFam" id="1.20.1560.10:FF:000001">
    <property type="entry name" value="ATP-binding cassette subfamily C member 1"/>
    <property type="match status" value="1"/>
</dbReference>
<evidence type="ECO:0000256" key="4">
    <source>
        <dbReference type="ARBA" id="ARBA00022475"/>
    </source>
</evidence>
<keyword evidence="11" id="KW-0445">Lipid transport</keyword>
<evidence type="ECO:0000256" key="17">
    <source>
        <dbReference type="SAM" id="Phobius"/>
    </source>
</evidence>
<feature type="non-terminal residue" evidence="20">
    <location>
        <position position="1306"/>
    </location>
</feature>
<protein>
    <submittedName>
        <fullName evidence="20">Canalicular multispecific organic anion transporter 2</fullName>
    </submittedName>
</protein>
<dbReference type="PROSITE" id="PS50893">
    <property type="entry name" value="ABC_TRANSPORTER_2"/>
    <property type="match status" value="2"/>
</dbReference>
<evidence type="ECO:0000256" key="3">
    <source>
        <dbReference type="ARBA" id="ARBA00022448"/>
    </source>
</evidence>
<dbReference type="CDD" id="cd18595">
    <property type="entry name" value="ABC_6TM_MRP1_2_3_6_D1_like"/>
    <property type="match status" value="1"/>
</dbReference>
<keyword evidence="5 17" id="KW-0812">Transmembrane</keyword>
<proteinExistence type="inferred from homology"/>
<dbReference type="Gene3D" id="3.40.50.300">
    <property type="entry name" value="P-loop containing nucleotide triphosphate hydrolases"/>
    <property type="match status" value="2"/>
</dbReference>
<dbReference type="InterPro" id="IPR017871">
    <property type="entry name" value="ABC_transporter-like_CS"/>
</dbReference>
<dbReference type="PROSITE" id="PS00211">
    <property type="entry name" value="ABC_TRANSPORTER_1"/>
    <property type="match status" value="2"/>
</dbReference>
<dbReference type="PROSITE" id="PS50929">
    <property type="entry name" value="ABC_TM1F"/>
    <property type="match status" value="2"/>
</dbReference>
<feature type="transmembrane region" description="Helical" evidence="17">
    <location>
        <begin position="213"/>
        <end position="235"/>
    </location>
</feature>
<evidence type="ECO:0000256" key="6">
    <source>
        <dbReference type="ARBA" id="ARBA00022737"/>
    </source>
</evidence>
<evidence type="ECO:0000256" key="11">
    <source>
        <dbReference type="ARBA" id="ARBA00023055"/>
    </source>
</evidence>
<comment type="catalytic activity">
    <reaction evidence="15">
        <text>17beta-estradiol 17-O-(beta-D-glucuronate)(in) + ATP + H2O = 17beta-estradiol 17-O-(beta-D-glucuronate)(out) + ADP + phosphate + H(+)</text>
        <dbReference type="Rhea" id="RHEA:60128"/>
        <dbReference type="ChEBI" id="CHEBI:15377"/>
        <dbReference type="ChEBI" id="CHEBI:15378"/>
        <dbReference type="ChEBI" id="CHEBI:30616"/>
        <dbReference type="ChEBI" id="CHEBI:43474"/>
        <dbReference type="ChEBI" id="CHEBI:82961"/>
        <dbReference type="ChEBI" id="CHEBI:456216"/>
    </reaction>
    <physiologicalReaction direction="left-to-right" evidence="15">
        <dbReference type="Rhea" id="RHEA:60129"/>
    </physiologicalReaction>
</comment>
<evidence type="ECO:0000259" key="19">
    <source>
        <dbReference type="PROSITE" id="PS50929"/>
    </source>
</evidence>
<feature type="domain" description="ABC transporter" evidence="18">
    <location>
        <begin position="417"/>
        <end position="641"/>
    </location>
</feature>
<dbReference type="EMBL" id="KL242802">
    <property type="protein sequence ID" value="KFV12905.1"/>
    <property type="molecule type" value="Genomic_DNA"/>
</dbReference>
<evidence type="ECO:0000256" key="1">
    <source>
        <dbReference type="ARBA" id="ARBA00004651"/>
    </source>
</evidence>
<dbReference type="FunFam" id="1.20.1560.10:FF:000007">
    <property type="entry name" value="ATP-binding cassette subfamily C member 1"/>
    <property type="match status" value="1"/>
</dbReference>
<feature type="transmembrane region" description="Helical" evidence="17">
    <location>
        <begin position="749"/>
        <end position="772"/>
    </location>
</feature>
<evidence type="ECO:0000256" key="9">
    <source>
        <dbReference type="ARBA" id="ARBA00022967"/>
    </source>
</evidence>
<evidence type="ECO:0000313" key="20">
    <source>
        <dbReference type="EMBL" id="KFV12905.1"/>
    </source>
</evidence>
<dbReference type="SMART" id="SM00382">
    <property type="entry name" value="AAA"/>
    <property type="match status" value="2"/>
</dbReference>
<dbReference type="InterPro" id="IPR003593">
    <property type="entry name" value="AAA+_ATPase"/>
</dbReference>